<reference evidence="2 3" key="2">
    <citation type="submission" date="2017-10" db="EMBL/GenBank/DDBJ databases">
        <authorList>
            <person name="Banno H."/>
            <person name="Chua N.-H."/>
        </authorList>
    </citation>
    <scope>NUCLEOTIDE SEQUENCE [LARGE SCALE GENOMIC DNA]</scope>
    <source>
        <strain evidence="2 3">JK623</strain>
    </source>
</reference>
<feature type="transmembrane region" description="Helical" evidence="1">
    <location>
        <begin position="43"/>
        <end position="71"/>
    </location>
</feature>
<dbReference type="InterPro" id="IPR024529">
    <property type="entry name" value="ECF_trnsprt_substrate-spec"/>
</dbReference>
<feature type="transmembrane region" description="Helical" evidence="1">
    <location>
        <begin position="124"/>
        <end position="147"/>
    </location>
</feature>
<feature type="transmembrane region" description="Helical" evidence="1">
    <location>
        <begin position="91"/>
        <end position="112"/>
    </location>
</feature>
<feature type="transmembrane region" description="Helical" evidence="1">
    <location>
        <begin position="17"/>
        <end position="36"/>
    </location>
</feature>
<accession>A0A2G3E1Z3</accession>
<dbReference type="GO" id="GO:0022857">
    <property type="term" value="F:transmembrane transporter activity"/>
    <property type="evidence" value="ECO:0007669"/>
    <property type="project" value="InterPro"/>
</dbReference>
<sequence length="207" mass="22429">MDQNNNKRLNVRFMTELALLTAIELIMCFVPGLGYIPIGALKITLLCIPVAVGSVVLGPKAGVFLGFVFGMSSFLDPAKSAMMAVIPVQSFVTAIVPRLFVGLVPGLVFMALRKTRIPHSVSVSIACLLAPLTNTVLYLLFFVIFLRQYMLEINPDVYNFFGNHGFLVSYGMMFALSALNIVLEAVAGLVIGSAICNVLLHTVNKSK</sequence>
<dbReference type="RefSeq" id="WP_099386396.1">
    <property type="nucleotide sequence ID" value="NZ_JANSWH010000012.1"/>
</dbReference>
<evidence type="ECO:0000313" key="2">
    <source>
        <dbReference type="EMBL" id="PHU37288.1"/>
    </source>
</evidence>
<comment type="caution">
    <text evidence="2">The sequence shown here is derived from an EMBL/GenBank/DDBJ whole genome shotgun (WGS) entry which is preliminary data.</text>
</comment>
<evidence type="ECO:0000313" key="3">
    <source>
        <dbReference type="Proteomes" id="UP000224563"/>
    </source>
</evidence>
<evidence type="ECO:0000256" key="1">
    <source>
        <dbReference type="SAM" id="Phobius"/>
    </source>
</evidence>
<gene>
    <name evidence="2" type="ORF">CSX02_08750</name>
</gene>
<dbReference type="Pfam" id="PF12822">
    <property type="entry name" value="ECF_trnsprt"/>
    <property type="match status" value="1"/>
</dbReference>
<evidence type="ECO:0008006" key="4">
    <source>
        <dbReference type="Google" id="ProtNLM"/>
    </source>
</evidence>
<dbReference type="Proteomes" id="UP000224563">
    <property type="component" value="Unassembled WGS sequence"/>
</dbReference>
<dbReference type="EMBL" id="PDYG01000070">
    <property type="protein sequence ID" value="PHU37288.1"/>
    <property type="molecule type" value="Genomic_DNA"/>
</dbReference>
<reference evidence="2 3" key="1">
    <citation type="submission" date="2017-10" db="EMBL/GenBank/DDBJ databases">
        <title>Resolving the taxonomy of Roseburia spp., Eubacterium rectale and Agathobacter spp. through phylogenomic analysis.</title>
        <authorList>
            <person name="Sheridan P.O."/>
            <person name="Walker A.W."/>
            <person name="Duncan S.H."/>
            <person name="Scott K.P."/>
            <person name="Toole P.W.O."/>
            <person name="Luis P."/>
            <person name="Flint H.J."/>
        </authorList>
    </citation>
    <scope>NUCLEOTIDE SEQUENCE [LARGE SCALE GENOMIC DNA]</scope>
    <source>
        <strain evidence="2 3">JK623</strain>
    </source>
</reference>
<organism evidence="2 3">
    <name type="scientific">Agathobacter ruminis</name>
    <dbReference type="NCBI Taxonomy" id="1712665"/>
    <lineage>
        <taxon>Bacteria</taxon>
        <taxon>Bacillati</taxon>
        <taxon>Bacillota</taxon>
        <taxon>Clostridia</taxon>
        <taxon>Lachnospirales</taxon>
        <taxon>Lachnospiraceae</taxon>
        <taxon>Agathobacter</taxon>
    </lineage>
</organism>
<name>A0A2G3E1Z3_9FIRM</name>
<keyword evidence="3" id="KW-1185">Reference proteome</keyword>
<keyword evidence="1" id="KW-0472">Membrane</keyword>
<feature type="transmembrane region" description="Helical" evidence="1">
    <location>
        <begin position="167"/>
        <end position="200"/>
    </location>
</feature>
<proteinExistence type="predicted"/>
<dbReference type="Gene3D" id="1.10.1760.20">
    <property type="match status" value="1"/>
</dbReference>
<protein>
    <recommendedName>
        <fullName evidence="4">ECF transporter S component</fullName>
    </recommendedName>
</protein>
<dbReference type="AlphaFoldDB" id="A0A2G3E1Z3"/>
<keyword evidence="1" id="KW-1133">Transmembrane helix</keyword>
<keyword evidence="1" id="KW-0812">Transmembrane</keyword>